<dbReference type="PANTHER" id="PTHR46401:SF2">
    <property type="entry name" value="GLYCOSYLTRANSFERASE WBBK-RELATED"/>
    <property type="match status" value="1"/>
</dbReference>
<evidence type="ECO:0000313" key="4">
    <source>
        <dbReference type="Proteomes" id="UP000178377"/>
    </source>
</evidence>
<dbReference type="GO" id="GO:0009103">
    <property type="term" value="P:lipopolysaccharide biosynthetic process"/>
    <property type="evidence" value="ECO:0007669"/>
    <property type="project" value="TreeGrafter"/>
</dbReference>
<dbReference type="CDD" id="cd03801">
    <property type="entry name" value="GT4_PimA-like"/>
    <property type="match status" value="1"/>
</dbReference>
<organism evidence="3 4">
    <name type="scientific">Candidatus Doudnabacteria bacterium RIFCSPHIGHO2_01_FULL_50_11</name>
    <dbReference type="NCBI Taxonomy" id="1817828"/>
    <lineage>
        <taxon>Bacteria</taxon>
        <taxon>Candidatus Doudnaibacteriota</taxon>
    </lineage>
</organism>
<comment type="caution">
    <text evidence="3">The sequence shown here is derived from an EMBL/GenBank/DDBJ whole genome shotgun (WGS) entry which is preliminary data.</text>
</comment>
<evidence type="ECO:0000313" key="3">
    <source>
        <dbReference type="EMBL" id="OGE89293.1"/>
    </source>
</evidence>
<dbReference type="EMBL" id="MFEO01000023">
    <property type="protein sequence ID" value="OGE89293.1"/>
    <property type="molecule type" value="Genomic_DNA"/>
</dbReference>
<protein>
    <recommendedName>
        <fullName evidence="2">Glycosyl transferase family 1 domain-containing protein</fullName>
    </recommendedName>
</protein>
<dbReference type="Proteomes" id="UP000178377">
    <property type="component" value="Unassembled WGS sequence"/>
</dbReference>
<proteinExistence type="predicted"/>
<evidence type="ECO:0000259" key="2">
    <source>
        <dbReference type="Pfam" id="PF00534"/>
    </source>
</evidence>
<evidence type="ECO:0000256" key="1">
    <source>
        <dbReference type="ARBA" id="ARBA00022679"/>
    </source>
</evidence>
<name>A0A1F5PH95_9BACT</name>
<feature type="domain" description="Glycosyl transferase family 1" evidence="2">
    <location>
        <begin position="176"/>
        <end position="337"/>
    </location>
</feature>
<gene>
    <name evidence="3" type="ORF">A2722_02780</name>
</gene>
<dbReference type="PANTHER" id="PTHR46401">
    <property type="entry name" value="GLYCOSYLTRANSFERASE WBBK-RELATED"/>
    <property type="match status" value="1"/>
</dbReference>
<dbReference type="STRING" id="1817828.A2722_02780"/>
<dbReference type="GO" id="GO:0016757">
    <property type="term" value="F:glycosyltransferase activity"/>
    <property type="evidence" value="ECO:0007669"/>
    <property type="project" value="InterPro"/>
</dbReference>
<dbReference type="Gene3D" id="3.40.50.2000">
    <property type="entry name" value="Glycogen Phosphorylase B"/>
    <property type="match status" value="2"/>
</dbReference>
<keyword evidence="1" id="KW-0808">Transferase</keyword>
<dbReference type="InterPro" id="IPR001296">
    <property type="entry name" value="Glyco_trans_1"/>
</dbReference>
<reference evidence="3 4" key="1">
    <citation type="journal article" date="2016" name="Nat. Commun.">
        <title>Thousands of microbial genomes shed light on interconnected biogeochemical processes in an aquifer system.</title>
        <authorList>
            <person name="Anantharaman K."/>
            <person name="Brown C.T."/>
            <person name="Hug L.A."/>
            <person name="Sharon I."/>
            <person name="Castelle C.J."/>
            <person name="Probst A.J."/>
            <person name="Thomas B.C."/>
            <person name="Singh A."/>
            <person name="Wilkins M.J."/>
            <person name="Karaoz U."/>
            <person name="Brodie E.L."/>
            <person name="Williams K.H."/>
            <person name="Hubbard S.S."/>
            <person name="Banfield J.F."/>
        </authorList>
    </citation>
    <scope>NUCLEOTIDE SEQUENCE [LARGE SCALE GENOMIC DNA]</scope>
</reference>
<sequence>MNVLMITRKIDRDDWLAGHSYEWAKKLVANLSATDGQLFVLCLQKGNIEGLGAEVVSLGKEAGASRFRRFWRFQKQALRLYRRVDAVFCHQNPEYTIAIWPYCFIFRKRLVSWYAHKAVTWKTRLMVWCSSAVLTPSIESLRLPSPKIRIVGHGIDTARFKKSTDAVGVVSEGAAYTIVTVGRISPVKKISDLVTAMDILVRERKLANMHATIIGSPALPADIEYAEYLKRKIHSKEMDQAVRILPAVSHQEIPRIYQRADLFVSLSQTGSLDKAVLEAMACECPIITSNESFTSLLQPFADLCLVKPHEPAELASKIEAMMKLNLSDRRALGANLRQLVVEKHDLTQLVEQISKSLSG</sequence>
<dbReference type="AlphaFoldDB" id="A0A1F5PH95"/>
<accession>A0A1F5PH95</accession>
<dbReference type="SUPFAM" id="SSF53756">
    <property type="entry name" value="UDP-Glycosyltransferase/glycogen phosphorylase"/>
    <property type="match status" value="1"/>
</dbReference>
<dbReference type="Pfam" id="PF00534">
    <property type="entry name" value="Glycos_transf_1"/>
    <property type="match status" value="1"/>
</dbReference>